<comment type="similarity">
    <text evidence="7">Belongs to the protein kinase superfamily.</text>
</comment>
<dbReference type="InterPro" id="IPR011009">
    <property type="entry name" value="Kinase-like_dom_sf"/>
</dbReference>
<dbReference type="Proteomes" id="UP000308730">
    <property type="component" value="Unassembled WGS sequence"/>
</dbReference>
<proteinExistence type="inferred from homology"/>
<keyword evidence="10" id="KW-1185">Reference proteome</keyword>
<dbReference type="GO" id="GO:0043484">
    <property type="term" value="P:regulation of RNA splicing"/>
    <property type="evidence" value="ECO:0007669"/>
    <property type="project" value="TreeGrafter"/>
</dbReference>
<dbReference type="Gene3D" id="3.30.200.20">
    <property type="entry name" value="Phosphorylase Kinase, domain 1"/>
    <property type="match status" value="1"/>
</dbReference>
<evidence type="ECO:0000256" key="5">
    <source>
        <dbReference type="ARBA" id="ARBA00022840"/>
    </source>
</evidence>
<dbReference type="InterPro" id="IPR017441">
    <property type="entry name" value="Protein_kinase_ATP_BS"/>
</dbReference>
<evidence type="ECO:0000259" key="8">
    <source>
        <dbReference type="PROSITE" id="PS50011"/>
    </source>
</evidence>
<evidence type="ECO:0000256" key="4">
    <source>
        <dbReference type="ARBA" id="ARBA00022777"/>
    </source>
</evidence>
<dbReference type="GO" id="GO:0005524">
    <property type="term" value="F:ATP binding"/>
    <property type="evidence" value="ECO:0007669"/>
    <property type="project" value="UniProtKB-UniRule"/>
</dbReference>
<evidence type="ECO:0000313" key="9">
    <source>
        <dbReference type="EMBL" id="THH28097.1"/>
    </source>
</evidence>
<reference evidence="9 10" key="1">
    <citation type="submission" date="2019-02" db="EMBL/GenBank/DDBJ databases">
        <title>Genome sequencing of the rare red list fungi Antrodiella citrinella (Flaviporus citrinellus).</title>
        <authorList>
            <person name="Buettner E."/>
            <person name="Kellner H."/>
        </authorList>
    </citation>
    <scope>NUCLEOTIDE SEQUENCE [LARGE SCALE GENOMIC DNA]</scope>
    <source>
        <strain evidence="9 10">DSM 108506</strain>
    </source>
</reference>
<sequence>MARTIPAVKTPLNATPLNVGIDGQPLYGLTYASEPLGFGWAQLDFGQKIGPHGRYTIERKLGWGTNSSTWLARDTMAQRFVAVKVTTSFATDMDRKNLVWEADALNAVSHLPLSPHCIRVLESHFTLPGKGLSGDNHLCFVTPVYGGDVESLWSAIEALPTPVAKRILLHLLRGIAHVHSRGFVHADIKMSNIFFDTVLSTHDIEKFLATDPPRRHDPENSPWGIMQSAVSQPLPMISSDQAQRANFLLGDLGCAQPSRLRDGSTANYVLYRAPEVWMNGEWDKPADIWAFGCLVRYTTGDWFMGKQLSSLPGAVRYFKNENGYSNFISDKEVVFEDDPFDYCIARVTNRFTDSQELEIGALMKRCLRLVPEDRATAEDLLTDAWFSDVAA</sequence>
<keyword evidence="5 6" id="KW-0067">ATP-binding</keyword>
<keyword evidence="2" id="KW-0808">Transferase</keyword>
<feature type="binding site" evidence="6">
    <location>
        <position position="84"/>
    </location>
    <ligand>
        <name>ATP</name>
        <dbReference type="ChEBI" id="CHEBI:30616"/>
    </ligand>
</feature>
<accession>A0A4S4MRR7</accession>
<dbReference type="InterPro" id="IPR051175">
    <property type="entry name" value="CLK_kinases"/>
</dbReference>
<dbReference type="EMBL" id="SGPM01000202">
    <property type="protein sequence ID" value="THH28097.1"/>
    <property type="molecule type" value="Genomic_DNA"/>
</dbReference>
<evidence type="ECO:0000256" key="3">
    <source>
        <dbReference type="ARBA" id="ARBA00022741"/>
    </source>
</evidence>
<dbReference type="OrthoDB" id="5979581at2759"/>
<comment type="caution">
    <text evidence="9">The sequence shown here is derived from an EMBL/GenBank/DDBJ whole genome shotgun (WGS) entry which is preliminary data.</text>
</comment>
<gene>
    <name evidence="9" type="ORF">EUX98_g6085</name>
</gene>
<keyword evidence="3 6" id="KW-0547">Nucleotide-binding</keyword>
<dbReference type="Pfam" id="PF00069">
    <property type="entry name" value="Pkinase"/>
    <property type="match status" value="1"/>
</dbReference>
<evidence type="ECO:0000313" key="10">
    <source>
        <dbReference type="Proteomes" id="UP000308730"/>
    </source>
</evidence>
<evidence type="ECO:0000256" key="2">
    <source>
        <dbReference type="ARBA" id="ARBA00022679"/>
    </source>
</evidence>
<dbReference type="SUPFAM" id="SSF56112">
    <property type="entry name" value="Protein kinase-like (PK-like)"/>
    <property type="match status" value="1"/>
</dbReference>
<evidence type="ECO:0000256" key="1">
    <source>
        <dbReference type="ARBA" id="ARBA00022527"/>
    </source>
</evidence>
<dbReference type="InterPro" id="IPR000719">
    <property type="entry name" value="Prot_kinase_dom"/>
</dbReference>
<dbReference type="PANTHER" id="PTHR45646">
    <property type="entry name" value="SERINE/THREONINE-PROTEIN KINASE DOA-RELATED"/>
    <property type="match status" value="1"/>
</dbReference>
<name>A0A4S4MRR7_9APHY</name>
<dbReference type="GO" id="GO:0005634">
    <property type="term" value="C:nucleus"/>
    <property type="evidence" value="ECO:0007669"/>
    <property type="project" value="TreeGrafter"/>
</dbReference>
<feature type="domain" description="Protein kinase" evidence="8">
    <location>
        <begin position="55"/>
        <end position="386"/>
    </location>
</feature>
<keyword evidence="1 7" id="KW-0723">Serine/threonine-protein kinase</keyword>
<dbReference type="PROSITE" id="PS00107">
    <property type="entry name" value="PROTEIN_KINASE_ATP"/>
    <property type="match status" value="1"/>
</dbReference>
<dbReference type="SMART" id="SM00220">
    <property type="entry name" value="S_TKc"/>
    <property type="match status" value="1"/>
</dbReference>
<protein>
    <recommendedName>
        <fullName evidence="8">Protein kinase domain-containing protein</fullName>
    </recommendedName>
</protein>
<keyword evidence="4" id="KW-0418">Kinase</keyword>
<dbReference type="PROSITE" id="PS00108">
    <property type="entry name" value="PROTEIN_KINASE_ST"/>
    <property type="match status" value="1"/>
</dbReference>
<evidence type="ECO:0000256" key="6">
    <source>
        <dbReference type="PROSITE-ProRule" id="PRU10141"/>
    </source>
</evidence>
<dbReference type="InterPro" id="IPR008271">
    <property type="entry name" value="Ser/Thr_kinase_AS"/>
</dbReference>
<evidence type="ECO:0000256" key="7">
    <source>
        <dbReference type="RuleBase" id="RU000304"/>
    </source>
</evidence>
<dbReference type="GO" id="GO:0004674">
    <property type="term" value="F:protein serine/threonine kinase activity"/>
    <property type="evidence" value="ECO:0007669"/>
    <property type="project" value="UniProtKB-KW"/>
</dbReference>
<dbReference type="AlphaFoldDB" id="A0A4S4MRR7"/>
<organism evidence="9 10">
    <name type="scientific">Antrodiella citrinella</name>
    <dbReference type="NCBI Taxonomy" id="2447956"/>
    <lineage>
        <taxon>Eukaryota</taxon>
        <taxon>Fungi</taxon>
        <taxon>Dikarya</taxon>
        <taxon>Basidiomycota</taxon>
        <taxon>Agaricomycotina</taxon>
        <taxon>Agaricomycetes</taxon>
        <taxon>Polyporales</taxon>
        <taxon>Steccherinaceae</taxon>
        <taxon>Antrodiella</taxon>
    </lineage>
</organism>
<dbReference type="Gene3D" id="1.10.510.10">
    <property type="entry name" value="Transferase(Phosphotransferase) domain 1"/>
    <property type="match status" value="1"/>
</dbReference>
<dbReference type="PANTHER" id="PTHR45646:SF11">
    <property type="entry name" value="SERINE_THREONINE-PROTEIN KINASE DOA"/>
    <property type="match status" value="1"/>
</dbReference>
<dbReference type="PROSITE" id="PS50011">
    <property type="entry name" value="PROTEIN_KINASE_DOM"/>
    <property type="match status" value="1"/>
</dbReference>